<keyword evidence="11" id="KW-1185">Reference proteome</keyword>
<dbReference type="Pfam" id="PF01490">
    <property type="entry name" value="Aa_trans"/>
    <property type="match status" value="1"/>
</dbReference>
<dbReference type="OrthoDB" id="40134at2759"/>
<name>A0A8H7BXZ5_9FUNG</name>
<accession>A0A8H7BXZ5</accession>
<comment type="similarity">
    <text evidence="2">Belongs to the amino acid/polyamine transporter 2 family.</text>
</comment>
<organism evidence="10 11">
    <name type="scientific">Apophysomyces ossiformis</name>
    <dbReference type="NCBI Taxonomy" id="679940"/>
    <lineage>
        <taxon>Eukaryota</taxon>
        <taxon>Fungi</taxon>
        <taxon>Fungi incertae sedis</taxon>
        <taxon>Mucoromycota</taxon>
        <taxon>Mucoromycotina</taxon>
        <taxon>Mucoromycetes</taxon>
        <taxon>Mucorales</taxon>
        <taxon>Mucorineae</taxon>
        <taxon>Mucoraceae</taxon>
        <taxon>Apophysomyces</taxon>
    </lineage>
</organism>
<keyword evidence="7 8" id="KW-0472">Membrane</keyword>
<evidence type="ECO:0000256" key="3">
    <source>
        <dbReference type="ARBA" id="ARBA00022448"/>
    </source>
</evidence>
<feature type="transmembrane region" description="Helical" evidence="8">
    <location>
        <begin position="304"/>
        <end position="328"/>
    </location>
</feature>
<keyword evidence="4 8" id="KW-0812">Transmembrane</keyword>
<evidence type="ECO:0000256" key="7">
    <source>
        <dbReference type="ARBA" id="ARBA00023136"/>
    </source>
</evidence>
<keyword evidence="6 8" id="KW-1133">Transmembrane helix</keyword>
<feature type="transmembrane region" description="Helical" evidence="8">
    <location>
        <begin position="228"/>
        <end position="248"/>
    </location>
</feature>
<feature type="transmembrane region" description="Helical" evidence="8">
    <location>
        <begin position="349"/>
        <end position="369"/>
    </location>
</feature>
<comment type="caution">
    <text evidence="10">The sequence shown here is derived from an EMBL/GenBank/DDBJ whole genome shotgun (WGS) entry which is preliminary data.</text>
</comment>
<evidence type="ECO:0000259" key="9">
    <source>
        <dbReference type="Pfam" id="PF01490"/>
    </source>
</evidence>
<evidence type="ECO:0000313" key="10">
    <source>
        <dbReference type="EMBL" id="KAF7729942.1"/>
    </source>
</evidence>
<dbReference type="GO" id="GO:0015179">
    <property type="term" value="F:L-amino acid transmembrane transporter activity"/>
    <property type="evidence" value="ECO:0007669"/>
    <property type="project" value="TreeGrafter"/>
</dbReference>
<dbReference type="GO" id="GO:0005774">
    <property type="term" value="C:vacuolar membrane"/>
    <property type="evidence" value="ECO:0007669"/>
    <property type="project" value="TreeGrafter"/>
</dbReference>
<feature type="transmembrane region" description="Helical" evidence="8">
    <location>
        <begin position="403"/>
        <end position="423"/>
    </location>
</feature>
<feature type="transmembrane region" description="Helical" evidence="8">
    <location>
        <begin position="76"/>
        <end position="98"/>
    </location>
</feature>
<comment type="subcellular location">
    <subcellularLocation>
        <location evidence="1">Membrane</location>
        <topology evidence="1">Multi-pass membrane protein</topology>
    </subcellularLocation>
</comment>
<dbReference type="Gene3D" id="1.20.1740.10">
    <property type="entry name" value="Amino acid/polyamine transporter I"/>
    <property type="match status" value="1"/>
</dbReference>
<feature type="transmembrane region" description="Helical" evidence="8">
    <location>
        <begin position="161"/>
        <end position="178"/>
    </location>
</feature>
<feature type="transmembrane region" description="Helical" evidence="8">
    <location>
        <begin position="46"/>
        <end position="64"/>
    </location>
</feature>
<evidence type="ECO:0000256" key="4">
    <source>
        <dbReference type="ARBA" id="ARBA00022692"/>
    </source>
</evidence>
<keyword evidence="5" id="KW-0029">Amino-acid transport</keyword>
<dbReference type="InterPro" id="IPR013057">
    <property type="entry name" value="AA_transpt_TM"/>
</dbReference>
<dbReference type="AlphaFoldDB" id="A0A8H7BXZ5"/>
<feature type="domain" description="Amino acid transporter transmembrane" evidence="9">
    <location>
        <begin position="42"/>
        <end position="429"/>
    </location>
</feature>
<protein>
    <recommendedName>
        <fullName evidence="9">Amino acid transporter transmembrane domain-containing protein</fullName>
    </recommendedName>
</protein>
<gene>
    <name evidence="10" type="ORF">EC973_003355</name>
</gene>
<evidence type="ECO:0000256" key="8">
    <source>
        <dbReference type="SAM" id="Phobius"/>
    </source>
</evidence>
<dbReference type="PANTHER" id="PTHR22950:SF692">
    <property type="entry name" value="TRANSMEMBRANE AMINO ACID TRANSPORTER FAMILY PROTEIN"/>
    <property type="match status" value="1"/>
</dbReference>
<keyword evidence="3" id="KW-0813">Transport</keyword>
<feature type="transmembrane region" description="Helical" evidence="8">
    <location>
        <begin position="260"/>
        <end position="284"/>
    </location>
</feature>
<dbReference type="EMBL" id="JABAYA010000020">
    <property type="protein sequence ID" value="KAF7729942.1"/>
    <property type="molecule type" value="Genomic_DNA"/>
</dbReference>
<evidence type="ECO:0000256" key="1">
    <source>
        <dbReference type="ARBA" id="ARBA00004141"/>
    </source>
</evidence>
<feature type="transmembrane region" description="Helical" evidence="8">
    <location>
        <begin position="185"/>
        <end position="208"/>
    </location>
</feature>
<feature type="transmembrane region" description="Helical" evidence="8">
    <location>
        <begin position="375"/>
        <end position="396"/>
    </location>
</feature>
<proteinExistence type="inferred from homology"/>
<evidence type="ECO:0000313" key="11">
    <source>
        <dbReference type="Proteomes" id="UP000605846"/>
    </source>
</evidence>
<sequence length="440" mass="48359">MSIIEKDNKFTTEHIDSVKNVIVTETEFEYCESQNDQNQEQKGSSFLAYFNVVCVVAGTGMLGLPYALRQGGWCGLLILFLAWIMSIYTGIILIRCLYVNGKYRLSSYKEVATASFGPIGGWLTFFFNAWVLLGAPVLYMVLSGQNINNVARGTPAELGQTAWIIISCASITIPIIVVKTMKDVAWMSAVGMLTAVIVVLIVLTVACIHQSSGEIQNVQRDSVIWEQFPIALATISFSFSGNVVYPHVEAAMRRPKDWPKVVAAGLSTCALMYFMIAIPGYYIYGTQVATPIYDSIPPETPRTVAILLMTIHVLLSSPILITSFSLDVEEMLDITVERFGKLKEFAIRAALRLSIMIMIAVIACVVPHFGSLMSLIGAFASCVLIFILPLCCYFRLTGLKNKSIYEIAWSLLIIILGIVGLIFGTKDSIQGLITAFNGSQ</sequence>
<dbReference type="Proteomes" id="UP000605846">
    <property type="component" value="Unassembled WGS sequence"/>
</dbReference>
<feature type="transmembrane region" description="Helical" evidence="8">
    <location>
        <begin position="119"/>
        <end position="141"/>
    </location>
</feature>
<evidence type="ECO:0000256" key="5">
    <source>
        <dbReference type="ARBA" id="ARBA00022970"/>
    </source>
</evidence>
<evidence type="ECO:0000256" key="2">
    <source>
        <dbReference type="ARBA" id="ARBA00008066"/>
    </source>
</evidence>
<dbReference type="PANTHER" id="PTHR22950">
    <property type="entry name" value="AMINO ACID TRANSPORTER"/>
    <property type="match status" value="1"/>
</dbReference>
<evidence type="ECO:0000256" key="6">
    <source>
        <dbReference type="ARBA" id="ARBA00022989"/>
    </source>
</evidence>
<reference evidence="10" key="1">
    <citation type="submission" date="2020-01" db="EMBL/GenBank/DDBJ databases">
        <title>Genome Sequencing of Three Apophysomyces-Like Fungal Strains Confirms a Novel Fungal Genus in the Mucoromycota with divergent Burkholderia-like Endosymbiotic Bacteria.</title>
        <authorList>
            <person name="Stajich J.E."/>
            <person name="Macias A.M."/>
            <person name="Carter-House D."/>
            <person name="Lovett B."/>
            <person name="Kasson L.R."/>
            <person name="Berry K."/>
            <person name="Grigoriev I."/>
            <person name="Chang Y."/>
            <person name="Spatafora J."/>
            <person name="Kasson M.T."/>
        </authorList>
    </citation>
    <scope>NUCLEOTIDE SEQUENCE</scope>
    <source>
        <strain evidence="10">NRRL A-21654</strain>
    </source>
</reference>